<keyword evidence="3 9" id="KW-0812">Transmembrane</keyword>
<evidence type="ECO:0000256" key="4">
    <source>
        <dbReference type="ARBA" id="ARBA00022989"/>
    </source>
</evidence>
<evidence type="ECO:0000256" key="9">
    <source>
        <dbReference type="SAM" id="Phobius"/>
    </source>
</evidence>
<evidence type="ECO:0000313" key="12">
    <source>
        <dbReference type="Proteomes" id="UP000199675"/>
    </source>
</evidence>
<keyword evidence="11" id="KW-0808">Transferase</keyword>
<dbReference type="Gene3D" id="3.30.1120.80">
    <property type="match status" value="1"/>
</dbReference>
<keyword evidence="7" id="KW-0479">Metal-binding</keyword>
<gene>
    <name evidence="11" type="ORF">SAMN04487960_104161</name>
</gene>
<feature type="binding site" evidence="8">
    <location>
        <position position="278"/>
    </location>
    <ligand>
        <name>Mn(2+)</name>
        <dbReference type="ChEBI" id="CHEBI:29035"/>
    </ligand>
</feature>
<evidence type="ECO:0000256" key="3">
    <source>
        <dbReference type="ARBA" id="ARBA00022692"/>
    </source>
</evidence>
<dbReference type="InterPro" id="IPR050448">
    <property type="entry name" value="OpgB/LTA_synthase_biosynth"/>
</dbReference>
<evidence type="ECO:0000256" key="2">
    <source>
        <dbReference type="ARBA" id="ARBA00022475"/>
    </source>
</evidence>
<keyword evidence="5 9" id="KW-0472">Membrane</keyword>
<feature type="binding site" evidence="7">
    <location>
        <position position="432"/>
    </location>
    <ligand>
        <name>substrate</name>
    </ligand>
</feature>
<feature type="transmembrane region" description="Helical" evidence="9">
    <location>
        <begin position="119"/>
        <end position="143"/>
    </location>
</feature>
<keyword evidence="2" id="KW-1003">Cell membrane</keyword>
<dbReference type="GO" id="GO:0005886">
    <property type="term" value="C:plasma membrane"/>
    <property type="evidence" value="ECO:0007669"/>
    <property type="project" value="UniProtKB-SubCell"/>
</dbReference>
<dbReference type="PANTHER" id="PTHR47371:SF3">
    <property type="entry name" value="PHOSPHOGLYCEROL TRANSFERASE I"/>
    <property type="match status" value="1"/>
</dbReference>
<keyword evidence="4 9" id="KW-1133">Transmembrane helix</keyword>
<feature type="transmembrane region" description="Helical" evidence="9">
    <location>
        <begin position="164"/>
        <end position="181"/>
    </location>
</feature>
<dbReference type="PANTHER" id="PTHR47371">
    <property type="entry name" value="LIPOTEICHOIC ACID SYNTHASE"/>
    <property type="match status" value="1"/>
</dbReference>
<dbReference type="InterPro" id="IPR017850">
    <property type="entry name" value="Alkaline_phosphatase_core_sf"/>
</dbReference>
<feature type="domain" description="Sulfatase N-terminal" evidence="10">
    <location>
        <begin position="271"/>
        <end position="536"/>
    </location>
</feature>
<proteinExistence type="predicted"/>
<evidence type="ECO:0000313" key="11">
    <source>
        <dbReference type="EMBL" id="SDW79780.1"/>
    </source>
</evidence>
<dbReference type="SUPFAM" id="SSF53649">
    <property type="entry name" value="Alkaline phosphatase-like"/>
    <property type="match status" value="1"/>
</dbReference>
<keyword evidence="7" id="KW-0464">Manganese</keyword>
<evidence type="ECO:0000256" key="7">
    <source>
        <dbReference type="PIRSR" id="PIRSR005091-2"/>
    </source>
</evidence>
<comment type="subcellular location">
    <subcellularLocation>
        <location evidence="1">Cell membrane</location>
        <topology evidence="1">Multi-pass membrane protein</topology>
    </subcellularLocation>
</comment>
<feature type="transmembrane region" description="Helical" evidence="9">
    <location>
        <begin position="78"/>
        <end position="99"/>
    </location>
</feature>
<accession>A0A1H2WGQ5</accession>
<sequence>MLKHSFRFIVIALVTLTAWRLGLAVWQFDRIGDSSSFLQVMLGGLRIDLSIIAMISAIPLLLAPWLGHRPLCANLTAWWYRFWWVLLLFMELATPQFIAEYDARPHRLFFEYLVNPKEVSAMLFEGYKLAVSSVLGVLLVAVWGVKRLLPTQPDKPLRWWKRPVYSVAALLLCFLAARGTLDHRPINPALVAFSDDNLVNSLALNSFYSTAYAAYQLKHESNASEQYGDMPDQEVISLVRNAAGVSASSADPGQPSYHFQQAAFHPDRPLNLVIIVEESLGAQYVGALAGEGLTPELDKLATQGWLFSQAYATGTRSIRGLEALTTGFFPTPARAVLKLPRAQHGFFTLASYLGSQGYHSRFVYGGESHFDNMKGFFLGNGFDEVHDLPDFTDPAFVGSWGASDEDMFNELHRLLSQDTSPTLTVAFSVSNHSPWEYPEGRIQPVGEPACVENAIRYADWALGQFFAKAKASSYWQNTLFLVVADHDSRVYGASAVPVEHFRIPALILGPGVQPRLDDRLVSQVDLPPTLLSLMGISGSHPMLGQDLNVRSPNRALMQYGNTFGYRQGDQMLALRPGEQPEQFQVTSAGLLPLAVQQPLLDQALAHALWPSLAYRHDWYSTAGMTN</sequence>
<dbReference type="Pfam" id="PF00884">
    <property type="entry name" value="Sulfatase"/>
    <property type="match status" value="1"/>
</dbReference>
<organism evidence="11 12">
    <name type="scientific">Marinobacter mobilis</name>
    <dbReference type="NCBI Taxonomy" id="488533"/>
    <lineage>
        <taxon>Bacteria</taxon>
        <taxon>Pseudomonadati</taxon>
        <taxon>Pseudomonadota</taxon>
        <taxon>Gammaproteobacteria</taxon>
        <taxon>Pseudomonadales</taxon>
        <taxon>Marinobacteraceae</taxon>
        <taxon>Marinobacter</taxon>
    </lineage>
</organism>
<dbReference type="STRING" id="488533.SAMN04487960_104161"/>
<evidence type="ECO:0000256" key="1">
    <source>
        <dbReference type="ARBA" id="ARBA00004651"/>
    </source>
</evidence>
<dbReference type="InterPro" id="IPR000917">
    <property type="entry name" value="Sulfatase_N"/>
</dbReference>
<feature type="active site" evidence="6">
    <location>
        <position position="317"/>
    </location>
</feature>
<feature type="binding site" evidence="8">
    <location>
        <position position="485"/>
    </location>
    <ligand>
        <name>Mn(2+)</name>
        <dbReference type="ChEBI" id="CHEBI:29035"/>
    </ligand>
</feature>
<dbReference type="Gene3D" id="3.40.720.10">
    <property type="entry name" value="Alkaline Phosphatase, subunit A"/>
    <property type="match status" value="1"/>
</dbReference>
<feature type="binding site" evidence="8">
    <location>
        <position position="486"/>
    </location>
    <ligand>
        <name>Mn(2+)</name>
        <dbReference type="ChEBI" id="CHEBI:29035"/>
    </ligand>
</feature>
<dbReference type="AlphaFoldDB" id="A0A1H2WGQ5"/>
<protein>
    <submittedName>
        <fullName evidence="11">Phosphoglycerol transferase MdoB</fullName>
    </submittedName>
</protein>
<name>A0A1H2WGQ5_9GAMM</name>
<dbReference type="EMBL" id="FNNE01000004">
    <property type="protein sequence ID" value="SDW79780.1"/>
    <property type="molecule type" value="Genomic_DNA"/>
</dbReference>
<dbReference type="PIRSF" id="PIRSF005091">
    <property type="entry name" value="Mmb_sulf_HI1246"/>
    <property type="match status" value="1"/>
</dbReference>
<dbReference type="InterPro" id="IPR012160">
    <property type="entry name" value="LtaS-like"/>
</dbReference>
<evidence type="ECO:0000256" key="8">
    <source>
        <dbReference type="PIRSR" id="PIRSR005091-3"/>
    </source>
</evidence>
<reference evidence="11 12" key="1">
    <citation type="submission" date="2016-10" db="EMBL/GenBank/DDBJ databases">
        <authorList>
            <person name="de Groot N.N."/>
        </authorList>
    </citation>
    <scope>NUCLEOTIDE SEQUENCE [LARGE SCALE GENOMIC DNA]</scope>
    <source>
        <strain evidence="11 12">CGMCC 1.7059</strain>
    </source>
</reference>
<evidence type="ECO:0000259" key="10">
    <source>
        <dbReference type="Pfam" id="PF00884"/>
    </source>
</evidence>
<dbReference type="GO" id="GO:0046872">
    <property type="term" value="F:metal ion binding"/>
    <property type="evidence" value="ECO:0007669"/>
    <property type="project" value="UniProtKB-KW"/>
</dbReference>
<dbReference type="RefSeq" id="WP_091812404.1">
    <property type="nucleotide sequence ID" value="NZ_FNNE01000004.1"/>
</dbReference>
<evidence type="ECO:0000256" key="6">
    <source>
        <dbReference type="PIRSR" id="PIRSR005091-1"/>
    </source>
</evidence>
<feature type="transmembrane region" description="Helical" evidence="9">
    <location>
        <begin position="40"/>
        <end position="66"/>
    </location>
</feature>
<keyword evidence="12" id="KW-1185">Reference proteome</keyword>
<dbReference type="Proteomes" id="UP000199675">
    <property type="component" value="Unassembled WGS sequence"/>
</dbReference>
<evidence type="ECO:0000256" key="5">
    <source>
        <dbReference type="ARBA" id="ARBA00023136"/>
    </source>
</evidence>
<dbReference type="GO" id="GO:0016740">
    <property type="term" value="F:transferase activity"/>
    <property type="evidence" value="ECO:0007669"/>
    <property type="project" value="UniProtKB-KW"/>
</dbReference>
<dbReference type="OrthoDB" id="9760224at2"/>
<dbReference type="CDD" id="cd16015">
    <property type="entry name" value="LTA_synthase"/>
    <property type="match status" value="1"/>
</dbReference>